<organism evidence="2">
    <name type="scientific">mine drainage metagenome</name>
    <dbReference type="NCBI Taxonomy" id="410659"/>
    <lineage>
        <taxon>unclassified sequences</taxon>
        <taxon>metagenomes</taxon>
        <taxon>ecological metagenomes</taxon>
    </lineage>
</organism>
<sequence>MSLVDPRAGSDLAPGQPDKCHLI</sequence>
<comment type="caution">
    <text evidence="2">The sequence shown here is derived from an EMBL/GenBank/DDBJ whole genome shotgun (WGS) entry which is preliminary data.</text>
</comment>
<feature type="region of interest" description="Disordered" evidence="1">
    <location>
        <begin position="1"/>
        <end position="23"/>
    </location>
</feature>
<name>E6QNF7_9ZZZZ</name>
<accession>E6QNF7</accession>
<proteinExistence type="predicted"/>
<protein>
    <submittedName>
        <fullName evidence="2">Uncharacterized protein</fullName>
    </submittedName>
</protein>
<gene>
    <name evidence="2" type="ORF">CARN6_2287</name>
</gene>
<evidence type="ECO:0000313" key="2">
    <source>
        <dbReference type="EMBL" id="CBI08778.1"/>
    </source>
</evidence>
<reference evidence="2" key="1">
    <citation type="submission" date="2009-10" db="EMBL/GenBank/DDBJ databases">
        <title>Diversity of trophic interactions inside an arsenic-rich microbial ecosystem.</title>
        <authorList>
            <person name="Bertin P.N."/>
            <person name="Heinrich-Salmeron A."/>
            <person name="Pelletier E."/>
            <person name="Goulhen-Chollet F."/>
            <person name="Arsene-Ploetze F."/>
            <person name="Gallien S."/>
            <person name="Calteau A."/>
            <person name="Vallenet D."/>
            <person name="Casiot C."/>
            <person name="Chane-Woon-Ming B."/>
            <person name="Giloteaux L."/>
            <person name="Barakat M."/>
            <person name="Bonnefoy V."/>
            <person name="Bruneel O."/>
            <person name="Chandler M."/>
            <person name="Cleiss J."/>
            <person name="Duran R."/>
            <person name="Elbaz-Poulichet F."/>
            <person name="Fonknechten N."/>
            <person name="Lauga B."/>
            <person name="Mornico D."/>
            <person name="Ortet P."/>
            <person name="Schaeffer C."/>
            <person name="Siguier P."/>
            <person name="Alexander Thil Smith A."/>
            <person name="Van Dorsselaer A."/>
            <person name="Weissenbach J."/>
            <person name="Medigue C."/>
            <person name="Le Paslier D."/>
        </authorList>
    </citation>
    <scope>NUCLEOTIDE SEQUENCE</scope>
</reference>
<evidence type="ECO:0000256" key="1">
    <source>
        <dbReference type="SAM" id="MobiDB-lite"/>
    </source>
</evidence>
<dbReference type="AlphaFoldDB" id="E6QNF7"/>
<dbReference type="EMBL" id="CABQ01000271">
    <property type="protein sequence ID" value="CBI08778.1"/>
    <property type="molecule type" value="Genomic_DNA"/>
</dbReference>